<evidence type="ECO:0000259" key="9">
    <source>
        <dbReference type="PROSITE" id="PS50011"/>
    </source>
</evidence>
<dbReference type="RefSeq" id="WP_151972005.1">
    <property type="nucleotide sequence ID" value="NZ_AP019860.1"/>
</dbReference>
<keyword evidence="8" id="KW-0472">Membrane</keyword>
<feature type="region of interest" description="Disordered" evidence="7">
    <location>
        <begin position="1"/>
        <end position="121"/>
    </location>
</feature>
<dbReference type="Gene3D" id="3.30.200.20">
    <property type="entry name" value="Phosphorylase Kinase, domain 1"/>
    <property type="match status" value="1"/>
</dbReference>
<sequence length="938" mass="106890">MENNSKSNERQNQTQCDTESENGSKKTVADTVHHAQQSDIQETVDIDFATEKSDTPPQTIASLEIVPTEKTKNDSLSKSKTVIDVPSPAKTENIPLRNPSSKNAANKKTAQDLPRVSDEDYEDSWSQKVKSIGATLGKSTSGKDITIENLKGIPNEERYEIKKTLGKGGMGVVLLARDNILQREVAMKLIKGNNITDTSRYRFMREARISGVLEHPNIITIYDISCLDDLYFTMRMIGGVTLAHIIEELRNKTAQSKEYTIVRRLEIVQNICYALEFAHSKKIIHRDLKPENIMIGEFGEVLVLDWGLAKKIGEADAEQASKELNLDFTDETAHGSIIGTPRYMSPEQAQGETKTIDESTDIYSLGAILYELLVLKPAFTAKNVLQLIEMVVSTPAEKKRLNSNGDVIPKELMAIALKAMAKQKYHRYHSVRQLREDIRLFMEGKSVHALRDNWFAKLEKMVARNAAMAMVSFLFVVFLAWGYHFLTVNKASAAAGEQALKIQKKYWVSEVTKQVELSQKRWQDLFQERLDILDVLRSEQNKSSANKLLTKATELNARIEECEQRIETLCKNILNFSANEKIQNILAQNYLDSATRKFRERDYTDFANIQEKIDNAVKLNPQLQTAVKNIKNQGDVFIANSMDEALTLYRVIDKDGLFRLQSIPQITQNKKWQLELGSYGLKTPQYFLPFIVDTQGELRLPIFRLQSKLDNMVFVPGGKFYVGARLLVDDYQHQVDVKPFFIEETEVTFGDYKRFFKAFGEDKHIPRVMLANSWEQLWNDDLQLRFGLQDDNPVFGVNYYAAKDYCKWKSRISGVRFDLPRVKEWEKAARGTDGRTFPWGEKQDSSLTNVAVNQQFGRVAKVKSFTYDCSIYGAYDMAGNVSEWTSTRNENGKYLVKGSHFNAVLDRARTYVSYAVAPEHAGFIGFRCICRTVKIKKQ</sequence>
<dbReference type="Gene3D" id="1.10.510.10">
    <property type="entry name" value="Transferase(Phosphotransferase) domain 1"/>
    <property type="match status" value="1"/>
</dbReference>
<dbReference type="Proteomes" id="UP000326354">
    <property type="component" value="Chromosome"/>
</dbReference>
<proteinExistence type="predicted"/>
<keyword evidence="3 10" id="KW-0418">Kinase</keyword>
<dbReference type="InterPro" id="IPR042095">
    <property type="entry name" value="SUMF_sf"/>
</dbReference>
<dbReference type="AlphaFoldDB" id="A0A5S9F6S3"/>
<dbReference type="KEGG" id="uam:UABAM_06378"/>
<dbReference type="GO" id="GO:0005524">
    <property type="term" value="F:ATP binding"/>
    <property type="evidence" value="ECO:0007669"/>
    <property type="project" value="UniProtKB-UniRule"/>
</dbReference>
<keyword evidence="8" id="KW-1133">Transmembrane helix</keyword>
<dbReference type="PROSITE" id="PS50011">
    <property type="entry name" value="PROTEIN_KINASE_DOM"/>
    <property type="match status" value="1"/>
</dbReference>
<protein>
    <submittedName>
        <fullName evidence="10">Serine/threonine protein kinase</fullName>
    </submittedName>
</protein>
<keyword evidence="8" id="KW-0812">Transmembrane</keyword>
<keyword evidence="4 5" id="KW-0067">ATP-binding</keyword>
<keyword evidence="11" id="KW-1185">Reference proteome</keyword>
<name>A0A5S9F6S3_UABAM</name>
<dbReference type="InterPro" id="IPR016187">
    <property type="entry name" value="CTDL_fold"/>
</dbReference>
<feature type="compositionally biased region" description="Polar residues" evidence="7">
    <location>
        <begin position="1"/>
        <end position="17"/>
    </location>
</feature>
<dbReference type="PROSITE" id="PS00107">
    <property type="entry name" value="PROTEIN_KINASE_ATP"/>
    <property type="match status" value="1"/>
</dbReference>
<dbReference type="SUPFAM" id="SSF56112">
    <property type="entry name" value="Protein kinase-like (PK-like)"/>
    <property type="match status" value="1"/>
</dbReference>
<evidence type="ECO:0000256" key="1">
    <source>
        <dbReference type="ARBA" id="ARBA00022679"/>
    </source>
</evidence>
<evidence type="ECO:0000256" key="4">
    <source>
        <dbReference type="ARBA" id="ARBA00022840"/>
    </source>
</evidence>
<dbReference type="Pfam" id="PF03781">
    <property type="entry name" value="FGE-sulfatase"/>
    <property type="match status" value="1"/>
</dbReference>
<dbReference type="Pfam" id="PF00069">
    <property type="entry name" value="Pkinase"/>
    <property type="match status" value="1"/>
</dbReference>
<evidence type="ECO:0000256" key="5">
    <source>
        <dbReference type="PROSITE-ProRule" id="PRU10141"/>
    </source>
</evidence>
<dbReference type="CDD" id="cd14014">
    <property type="entry name" value="STKc_PknB_like"/>
    <property type="match status" value="1"/>
</dbReference>
<feature type="coiled-coil region" evidence="6">
    <location>
        <begin position="545"/>
        <end position="579"/>
    </location>
</feature>
<dbReference type="OrthoDB" id="6111975at2"/>
<feature type="compositionally biased region" description="Polar residues" evidence="7">
    <location>
        <begin position="98"/>
        <end position="108"/>
    </location>
</feature>
<dbReference type="Gene3D" id="3.90.1580.10">
    <property type="entry name" value="paralog of FGE (formylglycine-generating enzyme)"/>
    <property type="match status" value="1"/>
</dbReference>
<keyword evidence="10" id="KW-0723">Serine/threonine-protein kinase</keyword>
<keyword evidence="2 5" id="KW-0547">Nucleotide-binding</keyword>
<organism evidence="10 11">
    <name type="scientific">Uabimicrobium amorphum</name>
    <dbReference type="NCBI Taxonomy" id="2596890"/>
    <lineage>
        <taxon>Bacteria</taxon>
        <taxon>Pseudomonadati</taxon>
        <taxon>Planctomycetota</taxon>
        <taxon>Candidatus Uabimicrobiia</taxon>
        <taxon>Candidatus Uabimicrobiales</taxon>
        <taxon>Candidatus Uabimicrobiaceae</taxon>
        <taxon>Candidatus Uabimicrobium</taxon>
    </lineage>
</organism>
<dbReference type="InterPro" id="IPR005532">
    <property type="entry name" value="SUMF_dom"/>
</dbReference>
<evidence type="ECO:0000256" key="2">
    <source>
        <dbReference type="ARBA" id="ARBA00022741"/>
    </source>
</evidence>
<evidence type="ECO:0000256" key="6">
    <source>
        <dbReference type="SAM" id="Coils"/>
    </source>
</evidence>
<dbReference type="InterPro" id="IPR011009">
    <property type="entry name" value="Kinase-like_dom_sf"/>
</dbReference>
<keyword evidence="1" id="KW-0808">Transferase</keyword>
<gene>
    <name evidence="10" type="ORF">UABAM_06378</name>
</gene>
<dbReference type="EMBL" id="AP019860">
    <property type="protein sequence ID" value="BBM87962.1"/>
    <property type="molecule type" value="Genomic_DNA"/>
</dbReference>
<reference evidence="10 11" key="1">
    <citation type="submission" date="2019-08" db="EMBL/GenBank/DDBJ databases">
        <title>Complete genome sequence of Candidatus Uab amorphum.</title>
        <authorList>
            <person name="Shiratori T."/>
            <person name="Suzuki S."/>
            <person name="Kakizawa Y."/>
            <person name="Ishida K."/>
        </authorList>
    </citation>
    <scope>NUCLEOTIDE SEQUENCE [LARGE SCALE GENOMIC DNA]</scope>
    <source>
        <strain evidence="10 11">SRT547</strain>
    </source>
</reference>
<evidence type="ECO:0000313" key="10">
    <source>
        <dbReference type="EMBL" id="BBM87962.1"/>
    </source>
</evidence>
<dbReference type="SUPFAM" id="SSF56436">
    <property type="entry name" value="C-type lectin-like"/>
    <property type="match status" value="1"/>
</dbReference>
<feature type="compositionally biased region" description="Basic and acidic residues" evidence="7">
    <location>
        <begin position="67"/>
        <end position="77"/>
    </location>
</feature>
<dbReference type="PANTHER" id="PTHR43289:SF6">
    <property type="entry name" value="SERINE_THREONINE-PROTEIN KINASE NEKL-3"/>
    <property type="match status" value="1"/>
</dbReference>
<dbReference type="InterPro" id="IPR017441">
    <property type="entry name" value="Protein_kinase_ATP_BS"/>
</dbReference>
<evidence type="ECO:0000256" key="7">
    <source>
        <dbReference type="SAM" id="MobiDB-lite"/>
    </source>
</evidence>
<dbReference type="GO" id="GO:0004674">
    <property type="term" value="F:protein serine/threonine kinase activity"/>
    <property type="evidence" value="ECO:0007669"/>
    <property type="project" value="UniProtKB-KW"/>
</dbReference>
<feature type="binding site" evidence="5">
    <location>
        <position position="188"/>
    </location>
    <ligand>
        <name>ATP</name>
        <dbReference type="ChEBI" id="CHEBI:30616"/>
    </ligand>
</feature>
<evidence type="ECO:0000256" key="8">
    <source>
        <dbReference type="SAM" id="Phobius"/>
    </source>
</evidence>
<dbReference type="PANTHER" id="PTHR43289">
    <property type="entry name" value="MITOGEN-ACTIVATED PROTEIN KINASE KINASE KINASE 20-RELATED"/>
    <property type="match status" value="1"/>
</dbReference>
<dbReference type="InterPro" id="IPR008271">
    <property type="entry name" value="Ser/Thr_kinase_AS"/>
</dbReference>
<feature type="compositionally biased region" description="Basic and acidic residues" evidence="7">
    <location>
        <begin position="22"/>
        <end position="33"/>
    </location>
</feature>
<accession>A0A5S9F6S3</accession>
<dbReference type="InterPro" id="IPR000719">
    <property type="entry name" value="Prot_kinase_dom"/>
</dbReference>
<keyword evidence="6" id="KW-0175">Coiled coil</keyword>
<dbReference type="PROSITE" id="PS00108">
    <property type="entry name" value="PROTEIN_KINASE_ST"/>
    <property type="match status" value="1"/>
</dbReference>
<evidence type="ECO:0000256" key="3">
    <source>
        <dbReference type="ARBA" id="ARBA00022777"/>
    </source>
</evidence>
<feature type="domain" description="Protein kinase" evidence="9">
    <location>
        <begin position="159"/>
        <end position="442"/>
    </location>
</feature>
<evidence type="ECO:0000313" key="11">
    <source>
        <dbReference type="Proteomes" id="UP000326354"/>
    </source>
</evidence>
<feature type="transmembrane region" description="Helical" evidence="8">
    <location>
        <begin position="466"/>
        <end position="486"/>
    </location>
</feature>
<dbReference type="SMART" id="SM00220">
    <property type="entry name" value="S_TKc"/>
    <property type="match status" value="1"/>
</dbReference>